<dbReference type="Proteomes" id="UP000076798">
    <property type="component" value="Unassembled WGS sequence"/>
</dbReference>
<dbReference type="PRINTS" id="PR00723">
    <property type="entry name" value="SUBTILISIN"/>
</dbReference>
<dbReference type="Pfam" id="PF05922">
    <property type="entry name" value="Inhibitor_I9"/>
    <property type="match status" value="1"/>
</dbReference>
<dbReference type="InterPro" id="IPR037045">
    <property type="entry name" value="S8pro/Inhibitor_I9_sf"/>
</dbReference>
<dbReference type="Gene3D" id="3.30.70.80">
    <property type="entry name" value="Peptidase S8 propeptide/proteinase inhibitor I9"/>
    <property type="match status" value="1"/>
</dbReference>
<dbReference type="SUPFAM" id="SSF52743">
    <property type="entry name" value="Subtilisin-like"/>
    <property type="match status" value="1"/>
</dbReference>
<dbReference type="SUPFAM" id="SSF54897">
    <property type="entry name" value="Protease propeptides/inhibitors"/>
    <property type="match status" value="1"/>
</dbReference>
<accession>A0A166DJV8</accession>
<evidence type="ECO:0000259" key="7">
    <source>
        <dbReference type="Pfam" id="PF05922"/>
    </source>
</evidence>
<evidence type="ECO:0000259" key="6">
    <source>
        <dbReference type="Pfam" id="PF00082"/>
    </source>
</evidence>
<dbReference type="PANTHER" id="PTHR43806">
    <property type="entry name" value="PEPTIDASE S8"/>
    <property type="match status" value="1"/>
</dbReference>
<dbReference type="PROSITE" id="PS00137">
    <property type="entry name" value="SUBTILASE_HIS"/>
    <property type="match status" value="1"/>
</dbReference>
<evidence type="ECO:0000313" key="8">
    <source>
        <dbReference type="EMBL" id="KZT38600.1"/>
    </source>
</evidence>
<dbReference type="InterPro" id="IPR036852">
    <property type="entry name" value="Peptidase_S8/S53_dom_sf"/>
</dbReference>
<keyword evidence="3 5" id="KW-0378">Hydrolase</keyword>
<feature type="active site" description="Charge relay system" evidence="5">
    <location>
        <position position="174"/>
    </location>
</feature>
<dbReference type="GO" id="GO:0005615">
    <property type="term" value="C:extracellular space"/>
    <property type="evidence" value="ECO:0007669"/>
    <property type="project" value="TreeGrafter"/>
</dbReference>
<dbReference type="PROSITE" id="PS00136">
    <property type="entry name" value="SUBTILASE_ASP"/>
    <property type="match status" value="1"/>
</dbReference>
<protein>
    <submittedName>
        <fullName evidence="8">Subtilisin-like protein</fullName>
    </submittedName>
</protein>
<dbReference type="PROSITE" id="PS51892">
    <property type="entry name" value="SUBTILASE"/>
    <property type="match status" value="1"/>
</dbReference>
<keyword evidence="9" id="KW-1185">Reference proteome</keyword>
<dbReference type="OrthoDB" id="19448at2759"/>
<evidence type="ECO:0000256" key="5">
    <source>
        <dbReference type="PROSITE-ProRule" id="PRU01240"/>
    </source>
</evidence>
<dbReference type="GO" id="GO:0006508">
    <property type="term" value="P:proteolysis"/>
    <property type="evidence" value="ECO:0007669"/>
    <property type="project" value="UniProtKB-KW"/>
</dbReference>
<evidence type="ECO:0000256" key="2">
    <source>
        <dbReference type="ARBA" id="ARBA00022670"/>
    </source>
</evidence>
<dbReference type="CDD" id="cd04077">
    <property type="entry name" value="Peptidases_S8_PCSK9_ProteinaseK_like"/>
    <property type="match status" value="1"/>
</dbReference>
<feature type="domain" description="Peptidase S8/S53" evidence="6">
    <location>
        <begin position="140"/>
        <end position="390"/>
    </location>
</feature>
<dbReference type="InterPro" id="IPR023827">
    <property type="entry name" value="Peptidase_S8_Asp-AS"/>
</dbReference>
<dbReference type="Pfam" id="PF00082">
    <property type="entry name" value="Peptidase_S8"/>
    <property type="match status" value="1"/>
</dbReference>
<proteinExistence type="inferred from homology"/>
<evidence type="ECO:0000256" key="1">
    <source>
        <dbReference type="ARBA" id="ARBA00011073"/>
    </source>
</evidence>
<feature type="active site" description="Charge relay system" evidence="5">
    <location>
        <position position="354"/>
    </location>
</feature>
<comment type="similarity">
    <text evidence="1 5">Belongs to the peptidase S8 family.</text>
</comment>
<dbReference type="GO" id="GO:0004252">
    <property type="term" value="F:serine-type endopeptidase activity"/>
    <property type="evidence" value="ECO:0007669"/>
    <property type="project" value="UniProtKB-UniRule"/>
</dbReference>
<dbReference type="InterPro" id="IPR010259">
    <property type="entry name" value="S8pro/Inhibitor_I9"/>
</dbReference>
<keyword evidence="4 5" id="KW-0720">Serine protease</keyword>
<reference evidence="8 9" key="1">
    <citation type="journal article" date="2016" name="Mol. Biol. Evol.">
        <title>Comparative Genomics of Early-Diverging Mushroom-Forming Fungi Provides Insights into the Origins of Lignocellulose Decay Capabilities.</title>
        <authorList>
            <person name="Nagy L.G."/>
            <person name="Riley R."/>
            <person name="Tritt A."/>
            <person name="Adam C."/>
            <person name="Daum C."/>
            <person name="Floudas D."/>
            <person name="Sun H."/>
            <person name="Yadav J.S."/>
            <person name="Pangilinan J."/>
            <person name="Larsson K.H."/>
            <person name="Matsuura K."/>
            <person name="Barry K."/>
            <person name="Labutti K."/>
            <person name="Kuo R."/>
            <person name="Ohm R.A."/>
            <person name="Bhattacharya S.S."/>
            <person name="Shirouzu T."/>
            <person name="Yoshinaga Y."/>
            <person name="Martin F.M."/>
            <person name="Grigoriev I.V."/>
            <person name="Hibbett D.S."/>
        </authorList>
    </citation>
    <scope>NUCLEOTIDE SEQUENCE [LARGE SCALE GENOMIC DNA]</scope>
    <source>
        <strain evidence="8 9">HHB10207 ss-3</strain>
    </source>
</reference>
<dbReference type="InterPro" id="IPR015500">
    <property type="entry name" value="Peptidase_S8_subtilisin-rel"/>
</dbReference>
<dbReference type="Gene3D" id="3.40.50.200">
    <property type="entry name" value="Peptidase S8/S53 domain"/>
    <property type="match status" value="1"/>
</dbReference>
<sequence length="583" mass="63813">MSRQTPLTIHTHATQRPNHYIVVLHDDVAKDNHYRWVADKVQPFNSLAGIKYDFDSDFLHGYIGEFHPDALNALVYSPEVKSITEDGLTEDAEFAAPGPAEQRDASWGTRRISVDKLDRGKMTTADASYHHFYNLPPVDVYVVDTGIRITHEEFCGRAEWGTSLDDDASITRGHGTHVAGIIGGGRYGVAKHVRLISVKATDDHAVRIQGLEWVWKQVKASGRTSIVNMSWGWPVSPEETDPANSPVDIAVNSVRALMLNRPNFITDSFAKLHKAGIHVVIAAGNAGWDVKNTTPARVPVAITVGASNINDGRWVGKELESNYGAGVDIWAPGEWIWSAFHTSDSAYKQFSGTSMNLEAAPNVSGLIAYLIQLYGNRTPDDMKTLLRTLSLKGVLNQTSIKDDSPNYLARNDVNNAEVSVLTNLQPLAEPVVKNKQTVTIDIVKSTTIVIYGKAISSNSQSVTLKLTDKDGNLLAANDGQKTPVLEGQGGPLEITIGDGVCVLTWGPFAGATTLKLEFGHDGDSEFDDTRGVEAVRTFEFNGCKTSVSEISYDNGYKANTFVTDAIVYVERKPYVYGVMQRFD</sequence>
<gene>
    <name evidence="8" type="ORF">SISSUDRAFT_1033272</name>
</gene>
<evidence type="ECO:0000313" key="9">
    <source>
        <dbReference type="Proteomes" id="UP000076798"/>
    </source>
</evidence>
<dbReference type="InterPro" id="IPR050131">
    <property type="entry name" value="Peptidase_S8_subtilisin-like"/>
</dbReference>
<evidence type="ECO:0000256" key="3">
    <source>
        <dbReference type="ARBA" id="ARBA00022801"/>
    </source>
</evidence>
<dbReference type="InterPro" id="IPR034193">
    <property type="entry name" value="PCSK9_ProteinaseK-like"/>
</dbReference>
<dbReference type="InterPro" id="IPR022398">
    <property type="entry name" value="Peptidase_S8_His-AS"/>
</dbReference>
<evidence type="ECO:0000256" key="4">
    <source>
        <dbReference type="ARBA" id="ARBA00022825"/>
    </source>
</evidence>
<name>A0A166DJV8_9AGAM</name>
<dbReference type="PANTHER" id="PTHR43806:SF11">
    <property type="entry name" value="CEREVISIN-RELATED"/>
    <property type="match status" value="1"/>
</dbReference>
<dbReference type="EMBL" id="KV428060">
    <property type="protein sequence ID" value="KZT38600.1"/>
    <property type="molecule type" value="Genomic_DNA"/>
</dbReference>
<dbReference type="InterPro" id="IPR000209">
    <property type="entry name" value="Peptidase_S8/S53_dom"/>
</dbReference>
<feature type="active site" description="Charge relay system" evidence="5">
    <location>
        <position position="144"/>
    </location>
</feature>
<dbReference type="AlphaFoldDB" id="A0A166DJV8"/>
<organism evidence="8 9">
    <name type="scientific">Sistotremastrum suecicum HHB10207 ss-3</name>
    <dbReference type="NCBI Taxonomy" id="1314776"/>
    <lineage>
        <taxon>Eukaryota</taxon>
        <taxon>Fungi</taxon>
        <taxon>Dikarya</taxon>
        <taxon>Basidiomycota</taxon>
        <taxon>Agaricomycotina</taxon>
        <taxon>Agaricomycetes</taxon>
        <taxon>Sistotremastrales</taxon>
        <taxon>Sistotremastraceae</taxon>
        <taxon>Sistotremastrum</taxon>
    </lineage>
</organism>
<keyword evidence="2 5" id="KW-0645">Protease</keyword>
<dbReference type="STRING" id="1314776.A0A166DJV8"/>
<feature type="domain" description="Inhibitor I9" evidence="7">
    <location>
        <begin position="20"/>
        <end position="86"/>
    </location>
</feature>